<feature type="compositionally biased region" description="Polar residues" evidence="8">
    <location>
        <begin position="443"/>
        <end position="470"/>
    </location>
</feature>
<dbReference type="GO" id="GO:0004709">
    <property type="term" value="F:MAP kinase kinase kinase activity"/>
    <property type="evidence" value="ECO:0007669"/>
    <property type="project" value="UniProtKB-ARBA"/>
</dbReference>
<evidence type="ECO:0000256" key="3">
    <source>
        <dbReference type="ARBA" id="ARBA00022679"/>
    </source>
</evidence>
<dbReference type="GO" id="GO:0005524">
    <property type="term" value="F:ATP binding"/>
    <property type="evidence" value="ECO:0007669"/>
    <property type="project" value="UniProtKB-UniRule"/>
</dbReference>
<dbReference type="Proteomes" id="UP001377567">
    <property type="component" value="Unassembled WGS sequence"/>
</dbReference>
<sequence length="1534" mass="169181">MPYRNSMQQDPSGHQKSSSAASVKSAGYQSANGHSYSHSHKGSAKISADYARNRHSVNDLRGSSTSLSSKHSYESHMTHLSAGDRTQLGSLSDQLEVHTLTDSSGSTLHNPHSSGSGTTSATRSQRSSMGHPFEHSTAATSQVSSRKSSGNSINSLSFDKMILSWDPTDPDEWNMQRIASWLKYHEFPETWIQTFKKYRLVGHNFIKLLAYENFAVYEKYLPQSKNATYTRFQHLLKQTMSKNVTNNNHGNGRSNRSSEVLKSSRSSSESLKSKTHNDEIDTQTSRSASESVITPVKSVPLRNDDKPKQPQLRTHQKTKSASVLYRKSFISLRGSLTPSSGLSNKEMHSQQTTAPPPPQQQQQQQRPHLTVTNPTSNKNTSGIKLKIPSRPSSIIESTASSSKSSTPPLSPASYSNIFRRNHKSSSSESSLLNAIFGNSHNNNSNATLTSSKGAPTATTPNQNKTHSNIPQKPHHVESPSSTVKRKSLDATLKLKTAPQEQASASPIKSAGSEEKSNLWEKIKRRSQFSSPYSTSPLPTPVAPSRSSSITTLTPGKIDDVQSPSTASVKSVKTASNLSMKSTPNVVASPTPPPKPPKPPQKKSLEIDAKFFPTENREIENVLYLLITKDKKSYMPVFINSEMSVESFKETLYTKMSVNPKQSCIHMTNFKGELGSPLTDEAITELLKFSFTGSTLLFYIKDNSKIPNRMRASTLSSEVHNQLRSVKSKSSVRSITSSLHGTADDVSIITSSSDITSSEDHSPGNAFRRYPQTPSYYYDGAVLNNSGSEETNYWNVKERVPDEVVVPTMSSKPAQKFNLHLPDKKRPDSSHNENENKGTFNILRKDESGEIDFNNRRESPYMNAELAPKRNAPKPPSNISPPRHPSLTTHASVKPRLRRTSTKRKVKAGIRPVPGLLSKSPVETGSPTSPSIVTSYTPASTQVLVPQPYKGASEVTRKKKGGEDHGAHGISYINRQTVNRSNSIVSNNNSVFSSPSPLLKRASSRRVVSSASAADVFIENDITFADAPPLSESDSDGESNSYDSDSSGDIIWANASDSRRKPYSEAANASADDDTTFATTPTTGKDSLMRKMTLRPSPEAVYQNLEKFFPKANLDKPVVEGGMSPVSPISMRNAFQPTPAPPVPTTNPFSETSDNANDQVISSSGMSRLKTPKRAKTIRTIAHEASEKRKKSIKIKRQNTKMWGTKVIEITDKQAVSINKAKNSKGEYKEFAWIKGEMIGKGSFGAVYLSLNVTTGEMMAVKQVEVPKYSAQDENVMNMVEALESEMATLKDLDHPNIVQYLGFEIKENIYSLFIEYVAGGSVGSLIRMYGRFDEPLIQYLTFQVLEGLSYLHSKGILHRDMKADNVLLDQDGVCKISDFGISKKSKDIYSNSDMTMRGTVFWMAPEMVDTKQGYSAKVDIWALGCVVLEMFAGKRPWSNLEVVAAMFKIGKAKSAPPIPDDTLPLISDNGRQFLDACFKIDPEERPTADQLLTHPFLKTSKKFVFRSTKLWEFIKSNDKINSTKLRVSSQDSNK</sequence>
<feature type="binding site" evidence="7">
    <location>
        <position position="1261"/>
    </location>
    <ligand>
        <name>ATP</name>
        <dbReference type="ChEBI" id="CHEBI:30616"/>
    </ligand>
</feature>
<accession>A0AAV5S4P4</accession>
<dbReference type="InterPro" id="IPR008271">
    <property type="entry name" value="Ser/Thr_kinase_AS"/>
</dbReference>
<feature type="compositionally biased region" description="Polar residues" evidence="8">
    <location>
        <begin position="282"/>
        <end position="292"/>
    </location>
</feature>
<protein>
    <submittedName>
        <fullName evidence="10">Mitogen-activated protein kinase kinase kinase</fullName>
    </submittedName>
</protein>
<evidence type="ECO:0000256" key="6">
    <source>
        <dbReference type="ARBA" id="ARBA00022840"/>
    </source>
</evidence>
<feature type="compositionally biased region" description="Basic and acidic residues" evidence="8">
    <location>
        <begin position="820"/>
        <end position="835"/>
    </location>
</feature>
<keyword evidence="5 10" id="KW-0418">Kinase</keyword>
<gene>
    <name evidence="10" type="ORF">DAKH74_048280</name>
</gene>
<feature type="compositionally biased region" description="Low complexity" evidence="8">
    <location>
        <begin position="16"/>
        <end position="26"/>
    </location>
</feature>
<feature type="compositionally biased region" description="Low complexity" evidence="8">
    <location>
        <begin position="113"/>
        <end position="128"/>
    </location>
</feature>
<dbReference type="InterPro" id="IPR017441">
    <property type="entry name" value="Protein_kinase_ATP_BS"/>
</dbReference>
<dbReference type="PANTHER" id="PTHR11584">
    <property type="entry name" value="SERINE/THREONINE PROTEIN KINASE"/>
    <property type="match status" value="1"/>
</dbReference>
<feature type="compositionally biased region" description="Polar residues" evidence="8">
    <location>
        <begin position="27"/>
        <end position="36"/>
    </location>
</feature>
<feature type="compositionally biased region" description="Polar residues" evidence="8">
    <location>
        <begin position="1148"/>
        <end position="1165"/>
    </location>
</feature>
<feature type="compositionally biased region" description="Low complexity" evidence="8">
    <location>
        <begin position="389"/>
        <end position="413"/>
    </location>
</feature>
<comment type="similarity">
    <text evidence="1">Belongs to the protein kinase superfamily. STE Ser/Thr protein kinase family. MAP kinase kinase kinase subfamily.</text>
</comment>
<dbReference type="SMART" id="SM00220">
    <property type="entry name" value="S_TKc"/>
    <property type="match status" value="1"/>
</dbReference>
<dbReference type="Gene3D" id="1.10.510.10">
    <property type="entry name" value="Transferase(Phosphotransferase) domain 1"/>
    <property type="match status" value="1"/>
</dbReference>
<feature type="compositionally biased region" description="Basic and acidic residues" evidence="8">
    <location>
        <begin position="511"/>
        <end position="521"/>
    </location>
</feature>
<feature type="compositionally biased region" description="Polar residues" evidence="8">
    <location>
        <begin position="101"/>
        <end position="112"/>
    </location>
</feature>
<dbReference type="PROSITE" id="PS00108">
    <property type="entry name" value="PROTEIN_KINASE_ST"/>
    <property type="match status" value="1"/>
</dbReference>
<comment type="caution">
    <text evidence="10">The sequence shown here is derived from an EMBL/GenBank/DDBJ whole genome shotgun (WGS) entry which is preliminary data.</text>
</comment>
<dbReference type="EMBL" id="BTGD01000020">
    <property type="protein sequence ID" value="GMM58212.1"/>
    <property type="molecule type" value="Genomic_DNA"/>
</dbReference>
<feature type="compositionally biased region" description="Polar residues" evidence="8">
    <location>
        <begin position="366"/>
        <end position="382"/>
    </location>
</feature>
<dbReference type="FunFam" id="3.30.200.20:FF:000387">
    <property type="entry name" value="Serine/threonine-protein kinase STE11"/>
    <property type="match status" value="1"/>
</dbReference>
<dbReference type="FunFam" id="1.10.510.10:FF:000182">
    <property type="entry name" value="MAP kinase kinase kinase mkh1"/>
    <property type="match status" value="1"/>
</dbReference>
<feature type="compositionally biased region" description="Pro residues" evidence="8">
    <location>
        <begin position="589"/>
        <end position="598"/>
    </location>
</feature>
<dbReference type="PROSITE" id="PS50011">
    <property type="entry name" value="PROTEIN_KINASE_DOM"/>
    <property type="match status" value="1"/>
</dbReference>
<feature type="compositionally biased region" description="Basic and acidic residues" evidence="8">
    <location>
        <begin position="842"/>
        <end position="858"/>
    </location>
</feature>
<feature type="compositionally biased region" description="Low complexity" evidence="8">
    <location>
        <begin position="246"/>
        <end position="270"/>
    </location>
</feature>
<dbReference type="GO" id="GO:0000196">
    <property type="term" value="P:cell integrity MAPK cascade"/>
    <property type="evidence" value="ECO:0007669"/>
    <property type="project" value="UniProtKB-ARBA"/>
</dbReference>
<dbReference type="Pfam" id="PF00069">
    <property type="entry name" value="Pkinase"/>
    <property type="match status" value="1"/>
</dbReference>
<evidence type="ECO:0000256" key="1">
    <source>
        <dbReference type="ARBA" id="ARBA00006529"/>
    </source>
</evidence>
<evidence type="ECO:0000256" key="8">
    <source>
        <dbReference type="SAM" id="MobiDB-lite"/>
    </source>
</evidence>
<name>A0AAV5S4P4_MAUHU</name>
<dbReference type="SUPFAM" id="SSF56112">
    <property type="entry name" value="Protein kinase-like (PK-like)"/>
    <property type="match status" value="1"/>
</dbReference>
<evidence type="ECO:0000256" key="7">
    <source>
        <dbReference type="PROSITE-ProRule" id="PRU10141"/>
    </source>
</evidence>
<feature type="compositionally biased region" description="Polar residues" evidence="8">
    <location>
        <begin position="920"/>
        <end position="938"/>
    </location>
</feature>
<organism evidence="10 11">
    <name type="scientific">Maudiozyma humilis</name>
    <name type="common">Sour dough yeast</name>
    <name type="synonym">Kazachstania humilis</name>
    <dbReference type="NCBI Taxonomy" id="51915"/>
    <lineage>
        <taxon>Eukaryota</taxon>
        <taxon>Fungi</taxon>
        <taxon>Dikarya</taxon>
        <taxon>Ascomycota</taxon>
        <taxon>Saccharomycotina</taxon>
        <taxon>Saccharomycetes</taxon>
        <taxon>Saccharomycetales</taxon>
        <taxon>Saccharomycetaceae</taxon>
        <taxon>Maudiozyma</taxon>
    </lineage>
</organism>
<feature type="region of interest" description="Disordered" evidence="8">
    <location>
        <begin position="1139"/>
        <end position="1173"/>
    </location>
</feature>
<feature type="compositionally biased region" description="Polar residues" evidence="8">
    <location>
        <begin position="561"/>
        <end position="587"/>
    </location>
</feature>
<feature type="compositionally biased region" description="Pro residues" evidence="8">
    <location>
        <begin position="872"/>
        <end position="883"/>
    </location>
</feature>
<feature type="compositionally biased region" description="Polar residues" evidence="8">
    <location>
        <begin position="61"/>
        <end position="70"/>
    </location>
</feature>
<feature type="domain" description="Protein kinase" evidence="9">
    <location>
        <begin position="1232"/>
        <end position="1497"/>
    </location>
</feature>
<feature type="region of interest" description="Disordered" evidence="8">
    <location>
        <begin position="335"/>
        <end position="416"/>
    </location>
</feature>
<keyword evidence="4 7" id="KW-0547">Nucleotide-binding</keyword>
<feature type="compositionally biased region" description="Polar residues" evidence="8">
    <location>
        <begin position="544"/>
        <end position="553"/>
    </location>
</feature>
<feature type="compositionally biased region" description="Low complexity" evidence="8">
    <location>
        <begin position="1065"/>
        <end position="1082"/>
    </location>
</feature>
<feature type="region of interest" description="Disordered" evidence="8">
    <location>
        <begin position="810"/>
        <end position="938"/>
    </location>
</feature>
<feature type="region of interest" description="Disordered" evidence="8">
    <location>
        <begin position="1"/>
        <end position="79"/>
    </location>
</feature>
<evidence type="ECO:0000256" key="4">
    <source>
        <dbReference type="ARBA" id="ARBA00022741"/>
    </source>
</evidence>
<keyword evidence="3" id="KW-0808">Transferase</keyword>
<keyword evidence="2" id="KW-0723">Serine/threonine-protein kinase</keyword>
<dbReference type="PANTHER" id="PTHR11584:SF369">
    <property type="entry name" value="MITOGEN-ACTIVATED PROTEIN KINASE KINASE KINASE 19-RELATED"/>
    <property type="match status" value="1"/>
</dbReference>
<evidence type="ECO:0000256" key="2">
    <source>
        <dbReference type="ARBA" id="ARBA00022527"/>
    </source>
</evidence>
<keyword evidence="11" id="KW-1185">Reference proteome</keyword>
<feature type="compositionally biased region" description="Polar residues" evidence="8">
    <location>
        <begin position="1"/>
        <end position="15"/>
    </location>
</feature>
<evidence type="ECO:0000256" key="5">
    <source>
        <dbReference type="ARBA" id="ARBA00022777"/>
    </source>
</evidence>
<feature type="region of interest" description="Disordered" evidence="8">
    <location>
        <begin position="1025"/>
        <end position="1084"/>
    </location>
</feature>
<feature type="region of interest" description="Disordered" evidence="8">
    <location>
        <begin position="101"/>
        <end position="151"/>
    </location>
</feature>
<evidence type="ECO:0000259" key="9">
    <source>
        <dbReference type="PROSITE" id="PS50011"/>
    </source>
</evidence>
<proteinExistence type="inferred from homology"/>
<feature type="region of interest" description="Disordered" evidence="8">
    <location>
        <begin position="443"/>
        <end position="602"/>
    </location>
</feature>
<dbReference type="InterPro" id="IPR011009">
    <property type="entry name" value="Kinase-like_dom_sf"/>
</dbReference>
<keyword evidence="6 7" id="KW-0067">ATP-binding</keyword>
<dbReference type="PROSITE" id="PS00107">
    <property type="entry name" value="PROTEIN_KINASE_ATP"/>
    <property type="match status" value="1"/>
</dbReference>
<dbReference type="InterPro" id="IPR000719">
    <property type="entry name" value="Prot_kinase_dom"/>
</dbReference>
<feature type="compositionally biased region" description="Polar residues" evidence="8">
    <location>
        <begin position="1037"/>
        <end position="1046"/>
    </location>
</feature>
<feature type="region of interest" description="Disordered" evidence="8">
    <location>
        <begin position="243"/>
        <end position="320"/>
    </location>
</feature>
<feature type="compositionally biased region" description="Basic residues" evidence="8">
    <location>
        <begin position="892"/>
        <end position="907"/>
    </location>
</feature>
<evidence type="ECO:0000313" key="10">
    <source>
        <dbReference type="EMBL" id="GMM58212.1"/>
    </source>
</evidence>
<evidence type="ECO:0000313" key="11">
    <source>
        <dbReference type="Proteomes" id="UP001377567"/>
    </source>
</evidence>
<reference evidence="10 11" key="1">
    <citation type="journal article" date="2023" name="Elife">
        <title>Identification of key yeast species and microbe-microbe interactions impacting larval growth of Drosophila in the wild.</title>
        <authorList>
            <person name="Mure A."/>
            <person name="Sugiura Y."/>
            <person name="Maeda R."/>
            <person name="Honda K."/>
            <person name="Sakurai N."/>
            <person name="Takahashi Y."/>
            <person name="Watada M."/>
            <person name="Katoh T."/>
            <person name="Gotoh A."/>
            <person name="Gotoh Y."/>
            <person name="Taniguchi I."/>
            <person name="Nakamura K."/>
            <person name="Hayashi T."/>
            <person name="Katayama T."/>
            <person name="Uemura T."/>
            <person name="Hattori Y."/>
        </authorList>
    </citation>
    <scope>NUCLEOTIDE SEQUENCE [LARGE SCALE GENOMIC DNA]</scope>
    <source>
        <strain evidence="10 11">KH-74</strain>
    </source>
</reference>